<evidence type="ECO:0000313" key="10">
    <source>
        <dbReference type="Proteomes" id="UP000324767"/>
    </source>
</evidence>
<evidence type="ECO:0000313" key="9">
    <source>
        <dbReference type="Proteomes" id="UP000192927"/>
    </source>
</evidence>
<evidence type="ECO:0000256" key="6">
    <source>
        <dbReference type="ARBA" id="ARBA00035180"/>
    </source>
</evidence>
<comment type="subcellular location">
    <subcellularLocation>
        <location evidence="1">Mitochondrion</location>
    </subcellularLocation>
</comment>
<protein>
    <recommendedName>
        <fullName evidence="6">Large ribosomal subunit protein mL53</fullName>
    </recommendedName>
</protein>
<evidence type="ECO:0000256" key="3">
    <source>
        <dbReference type="ARBA" id="ARBA00022980"/>
    </source>
</evidence>
<keyword evidence="4" id="KW-0496">Mitochondrion</keyword>
<sequence>MITKFITDVSTKFNPFSKRGKTCRIFLAQLPPNARQNMKINTKLLPRTSREGSSLSLKFKDGKEMQLDTEKLTINDVTEEVDRHSRMLNRKADLIGN</sequence>
<reference evidence="8" key="2">
    <citation type="submission" date="2017-03" db="EMBL/GenBank/DDBJ databases">
        <authorList>
            <person name="Afonso C.L."/>
            <person name="Miller P.J."/>
            <person name="Scott M.A."/>
            <person name="Spackman E."/>
            <person name="Goraichik I."/>
            <person name="Dimitrov K.M."/>
            <person name="Suarez D.L."/>
            <person name="Swayne D.E."/>
        </authorList>
    </citation>
    <scope>NUCLEOTIDE SEQUENCE [LARGE SCALE GENOMIC DNA]</scope>
</reference>
<dbReference type="EMBL" id="FWEW01003623">
    <property type="protein sequence ID" value="SLM40058.1"/>
    <property type="molecule type" value="Genomic_DNA"/>
</dbReference>
<comment type="similarity">
    <text evidence="2">Belongs to the mitochondrion-specific ribosomal protein mL53 family.</text>
</comment>
<dbReference type="GO" id="GO:0003735">
    <property type="term" value="F:structural constituent of ribosome"/>
    <property type="evidence" value="ECO:0007669"/>
    <property type="project" value="TreeGrafter"/>
</dbReference>
<keyword evidence="3 8" id="KW-0689">Ribosomal protein</keyword>
<evidence type="ECO:0000313" key="8">
    <source>
        <dbReference type="EMBL" id="SLM40058.1"/>
    </source>
</evidence>
<organism evidence="8 9">
    <name type="scientific">Lasallia pustulata</name>
    <dbReference type="NCBI Taxonomy" id="136370"/>
    <lineage>
        <taxon>Eukaryota</taxon>
        <taxon>Fungi</taxon>
        <taxon>Dikarya</taxon>
        <taxon>Ascomycota</taxon>
        <taxon>Pezizomycotina</taxon>
        <taxon>Lecanoromycetes</taxon>
        <taxon>OSLEUM clade</taxon>
        <taxon>Umbilicariomycetidae</taxon>
        <taxon>Umbilicariales</taxon>
        <taxon>Umbilicariaceae</taxon>
        <taxon>Lasallia</taxon>
    </lineage>
</organism>
<dbReference type="PANTHER" id="PTHR28236:SF1">
    <property type="entry name" value="LARGE RIBOSOMAL SUBUNIT PROTEIN ML53"/>
    <property type="match status" value="1"/>
</dbReference>
<dbReference type="AlphaFoldDB" id="A0A1W5DA69"/>
<evidence type="ECO:0000256" key="2">
    <source>
        <dbReference type="ARBA" id="ARBA00005557"/>
    </source>
</evidence>
<dbReference type="Proteomes" id="UP000192927">
    <property type="component" value="Unassembled WGS sequence"/>
</dbReference>
<evidence type="ECO:0000256" key="1">
    <source>
        <dbReference type="ARBA" id="ARBA00004173"/>
    </source>
</evidence>
<reference evidence="7 10" key="3">
    <citation type="submission" date="2019-09" db="EMBL/GenBank/DDBJ databases">
        <title>The hologenome of the rock-dwelling lichen Lasallia pustulata.</title>
        <authorList>
            <person name="Greshake Tzovaras B."/>
            <person name="Segers F."/>
            <person name="Bicker A."/>
            <person name="Dal Grande F."/>
            <person name="Otte J."/>
            <person name="Hankeln T."/>
            <person name="Schmitt I."/>
            <person name="Ebersberger I."/>
        </authorList>
    </citation>
    <scope>NUCLEOTIDE SEQUENCE [LARGE SCALE GENOMIC DNA]</scope>
    <source>
        <strain evidence="7">A1-1</strain>
    </source>
</reference>
<dbReference type="FunFam" id="3.40.30.10:FF:000260">
    <property type="entry name" value="Mitochondrial ribosomal protein L44"/>
    <property type="match status" value="1"/>
</dbReference>
<evidence type="ECO:0000313" key="7">
    <source>
        <dbReference type="EMBL" id="KAA6415429.1"/>
    </source>
</evidence>
<dbReference type="Proteomes" id="UP000324767">
    <property type="component" value="Unassembled WGS sequence"/>
</dbReference>
<dbReference type="InterPro" id="IPR019716">
    <property type="entry name" value="Ribosomal_mL53"/>
</dbReference>
<evidence type="ECO:0000256" key="5">
    <source>
        <dbReference type="ARBA" id="ARBA00023274"/>
    </source>
</evidence>
<accession>A0A1W5DA69</accession>
<keyword evidence="5" id="KW-0687">Ribonucleoprotein</keyword>
<dbReference type="OrthoDB" id="4136894at2759"/>
<dbReference type="PANTHER" id="PTHR28236">
    <property type="entry name" value="54S RIBOSOMAL PROTEIN L44, MITOCHONDRIAL"/>
    <property type="match status" value="1"/>
</dbReference>
<reference evidence="9" key="1">
    <citation type="submission" date="2017-03" db="EMBL/GenBank/DDBJ databases">
        <authorList>
            <person name="Sharma R."/>
            <person name="Thines M."/>
        </authorList>
    </citation>
    <scope>NUCLEOTIDE SEQUENCE [LARGE SCALE GENOMIC DNA]</scope>
</reference>
<dbReference type="Pfam" id="PF10780">
    <property type="entry name" value="MRP_L53"/>
    <property type="match status" value="1"/>
</dbReference>
<dbReference type="GO" id="GO:0005762">
    <property type="term" value="C:mitochondrial large ribosomal subunit"/>
    <property type="evidence" value="ECO:0007669"/>
    <property type="project" value="TreeGrafter"/>
</dbReference>
<dbReference type="Gene3D" id="3.40.30.10">
    <property type="entry name" value="Glutaredoxin"/>
    <property type="match status" value="1"/>
</dbReference>
<keyword evidence="9" id="KW-1185">Reference proteome</keyword>
<name>A0A1W5DA69_9LECA</name>
<gene>
    <name evidence="7" type="ORF">FRX48_00144</name>
</gene>
<dbReference type="EMBL" id="VXIT01000001">
    <property type="protein sequence ID" value="KAA6415429.1"/>
    <property type="molecule type" value="Genomic_DNA"/>
</dbReference>
<proteinExistence type="inferred from homology"/>
<dbReference type="InterPro" id="IPR042776">
    <property type="entry name" value="Ribosomal_mL53_fung"/>
</dbReference>
<evidence type="ECO:0000256" key="4">
    <source>
        <dbReference type="ARBA" id="ARBA00023128"/>
    </source>
</evidence>